<dbReference type="AlphaFoldDB" id="A0A848J5Y1"/>
<dbReference type="EMBL" id="JABBNU010000018">
    <property type="protein sequence ID" value="NMM50865.1"/>
    <property type="molecule type" value="Genomic_DNA"/>
</dbReference>
<proteinExistence type="predicted"/>
<feature type="signal peptide" evidence="1">
    <location>
        <begin position="1"/>
        <end position="19"/>
    </location>
</feature>
<evidence type="ECO:0000256" key="1">
    <source>
        <dbReference type="SAM" id="SignalP"/>
    </source>
</evidence>
<evidence type="ECO:0000313" key="3">
    <source>
        <dbReference type="Proteomes" id="UP000559010"/>
    </source>
</evidence>
<evidence type="ECO:0000313" key="2">
    <source>
        <dbReference type="EMBL" id="NMM50865.1"/>
    </source>
</evidence>
<keyword evidence="1" id="KW-0732">Signal</keyword>
<evidence type="ECO:0008006" key="4">
    <source>
        <dbReference type="Google" id="ProtNLM"/>
    </source>
</evidence>
<feature type="chain" id="PRO_5032562466" description="Lipocalin-like protein" evidence="1">
    <location>
        <begin position="20"/>
        <end position="219"/>
    </location>
</feature>
<name>A0A848J5Y1_9BACT</name>
<dbReference type="RefSeq" id="WP_169685230.1">
    <property type="nucleotide sequence ID" value="NZ_JABBNU010000018.1"/>
</dbReference>
<sequence length="219" mass="25442">MKLKLIIITLLLSVQIISAQDNSLNGLWEITSVKVGDEQMTPIGKWTRINGDGTYESGNGWIQNGAGRWSFNKTEKLISLKDDYIKEDIDVPFSITFRDNEMIWERKEEGTNVKVHLKRIDELPREHAEKLVGVWEKVENKNEEILMLRWDRVFVKRIDGKQSGGYWHPHAHKPEIGFINYDNSKPHEYYQVEFVGDQLVLTGVSKEVKGKKVIYIRSN</sequence>
<reference evidence="2 3" key="1">
    <citation type="submission" date="2020-04" db="EMBL/GenBank/DDBJ databases">
        <title>Flammeovirgaceae bacterium KN852 isolated from deep sea.</title>
        <authorList>
            <person name="Zhang D.-C."/>
        </authorList>
    </citation>
    <scope>NUCLEOTIDE SEQUENCE [LARGE SCALE GENOMIC DNA]</scope>
    <source>
        <strain evidence="2 3">KN852</strain>
    </source>
</reference>
<organism evidence="2 3">
    <name type="scientific">Marinigracilibium pacificum</name>
    <dbReference type="NCBI Taxonomy" id="2729599"/>
    <lineage>
        <taxon>Bacteria</taxon>
        <taxon>Pseudomonadati</taxon>
        <taxon>Bacteroidota</taxon>
        <taxon>Cytophagia</taxon>
        <taxon>Cytophagales</taxon>
        <taxon>Flammeovirgaceae</taxon>
        <taxon>Marinigracilibium</taxon>
    </lineage>
</organism>
<keyword evidence="3" id="KW-1185">Reference proteome</keyword>
<protein>
    <recommendedName>
        <fullName evidence="4">Lipocalin-like protein</fullName>
    </recommendedName>
</protein>
<dbReference type="Proteomes" id="UP000559010">
    <property type="component" value="Unassembled WGS sequence"/>
</dbReference>
<accession>A0A848J5Y1</accession>
<comment type="caution">
    <text evidence="2">The sequence shown here is derived from an EMBL/GenBank/DDBJ whole genome shotgun (WGS) entry which is preliminary data.</text>
</comment>
<gene>
    <name evidence="2" type="ORF">HH304_20820</name>
</gene>